<sequence length="247" mass="28104">MIKKISYHLMHADEYYTLAGQLSKDILKQDVQDPQLALLKGLMDDDLKNLDLAYLKPKFKNLTMTVGDSDAARDDAFRAFKTYVEACSLRKLDGYNEACELLMECIALHGRNLHRESYAVQTAREKKLILDLETTPTLTAAIATIGANDWFQEMKTTQEEFETMYEHRNDNTAAAPSIKTEDACMALRHSIEMIIRYINVMASLNTNPVFGTITQEMNQLIAATMVNVKSRQTRLDHQREETIGSDQ</sequence>
<protein>
    <submittedName>
        <fullName evidence="1">Uncharacterized protein</fullName>
    </submittedName>
</protein>
<evidence type="ECO:0000313" key="2">
    <source>
        <dbReference type="Proteomes" id="UP000282985"/>
    </source>
</evidence>
<dbReference type="RefSeq" id="WP_127343087.1">
    <property type="nucleotide sequence ID" value="NZ_RJJX01000005.1"/>
</dbReference>
<dbReference type="OrthoDB" id="1115601at2"/>
<comment type="caution">
    <text evidence="1">The sequence shown here is derived from an EMBL/GenBank/DDBJ whole genome shotgun (WGS) entry which is preliminary data.</text>
</comment>
<proteinExistence type="predicted"/>
<dbReference type="Proteomes" id="UP000282985">
    <property type="component" value="Unassembled WGS sequence"/>
</dbReference>
<accession>A0A434AWZ4</accession>
<organism evidence="1 2">
    <name type="scientific">Ancylomarina longa</name>
    <dbReference type="NCBI Taxonomy" id="2487017"/>
    <lineage>
        <taxon>Bacteria</taxon>
        <taxon>Pseudomonadati</taxon>
        <taxon>Bacteroidota</taxon>
        <taxon>Bacteroidia</taxon>
        <taxon>Marinilabiliales</taxon>
        <taxon>Marinifilaceae</taxon>
        <taxon>Ancylomarina</taxon>
    </lineage>
</organism>
<evidence type="ECO:0000313" key="1">
    <source>
        <dbReference type="EMBL" id="RUT79035.1"/>
    </source>
</evidence>
<keyword evidence="2" id="KW-1185">Reference proteome</keyword>
<dbReference type="EMBL" id="RJJX01000005">
    <property type="protein sequence ID" value="RUT79035.1"/>
    <property type="molecule type" value="Genomic_DNA"/>
</dbReference>
<name>A0A434AWZ4_9BACT</name>
<dbReference type="AlphaFoldDB" id="A0A434AWZ4"/>
<dbReference type="Pfam" id="PF19775">
    <property type="entry name" value="DUF6261"/>
    <property type="match status" value="1"/>
</dbReference>
<gene>
    <name evidence="1" type="ORF">DLK05_06035</name>
</gene>
<reference evidence="1 2" key="1">
    <citation type="submission" date="2018-11" db="EMBL/GenBank/DDBJ databases">
        <title>Parancylomarina longa gen. nov., sp. nov., isolated from sediments of southern Okinawa.</title>
        <authorList>
            <person name="Fu T."/>
        </authorList>
    </citation>
    <scope>NUCLEOTIDE SEQUENCE [LARGE SCALE GENOMIC DNA]</scope>
    <source>
        <strain evidence="1 2">T3-2 S1-C</strain>
    </source>
</reference>
<dbReference type="InterPro" id="IPR046228">
    <property type="entry name" value="DUF6261"/>
</dbReference>